<dbReference type="GO" id="GO:0005975">
    <property type="term" value="P:carbohydrate metabolic process"/>
    <property type="evidence" value="ECO:0007669"/>
    <property type="project" value="InterPro"/>
</dbReference>
<evidence type="ECO:0000256" key="5">
    <source>
        <dbReference type="ARBA" id="ARBA00022801"/>
    </source>
</evidence>
<dbReference type="CDD" id="cd06603">
    <property type="entry name" value="GH31_GANC_GANAB_alpha"/>
    <property type="match status" value="1"/>
</dbReference>
<keyword evidence="5 10" id="KW-0378">Hydrolase</keyword>
<comment type="caution">
    <text evidence="16">The sequence shown here is derived from an EMBL/GenBank/DDBJ whole genome shotgun (WGS) entry which is preliminary data.</text>
</comment>
<dbReference type="PANTHER" id="PTHR22762:SF54">
    <property type="entry name" value="BCDNA.GH04962"/>
    <property type="match status" value="1"/>
</dbReference>
<evidence type="ECO:0000256" key="11">
    <source>
        <dbReference type="SAM" id="MobiDB-lite"/>
    </source>
</evidence>
<dbReference type="Gene3D" id="2.60.40.1180">
    <property type="entry name" value="Golgi alpha-mannosidase II"/>
    <property type="match status" value="2"/>
</dbReference>
<evidence type="ECO:0000256" key="6">
    <source>
        <dbReference type="ARBA" id="ARBA00022824"/>
    </source>
</evidence>
<feature type="domain" description="Glycosyl hydrolase family 31 C-terminal" evidence="15">
    <location>
        <begin position="753"/>
        <end position="841"/>
    </location>
</feature>
<evidence type="ECO:0000259" key="13">
    <source>
        <dbReference type="Pfam" id="PF01055"/>
    </source>
</evidence>
<dbReference type="InterPro" id="IPR011013">
    <property type="entry name" value="Gal_mutarotase_sf_dom"/>
</dbReference>
<dbReference type="Proteomes" id="UP000794436">
    <property type="component" value="Unassembled WGS sequence"/>
</dbReference>
<dbReference type="GO" id="GO:0005783">
    <property type="term" value="C:endoplasmic reticulum"/>
    <property type="evidence" value="ECO:0007669"/>
    <property type="project" value="UniProtKB-SubCell"/>
</dbReference>
<evidence type="ECO:0000256" key="9">
    <source>
        <dbReference type="ARBA" id="ARBA00042895"/>
    </source>
</evidence>
<accession>A0A8K1CDG2</accession>
<keyword evidence="7" id="KW-0325">Glycoprotein</keyword>
<name>A0A8K1CDG2_PYTOL</name>
<dbReference type="InterPro" id="IPR013780">
    <property type="entry name" value="Glyco_hydro_b"/>
</dbReference>
<evidence type="ECO:0000256" key="12">
    <source>
        <dbReference type="SAM" id="SignalP"/>
    </source>
</evidence>
<dbReference type="Gene3D" id="3.20.20.80">
    <property type="entry name" value="Glycosidases"/>
    <property type="match status" value="1"/>
</dbReference>
<dbReference type="InterPro" id="IPR000322">
    <property type="entry name" value="Glyco_hydro_31_TIM"/>
</dbReference>
<dbReference type="OrthoDB" id="3237269at2759"/>
<dbReference type="GO" id="GO:0090599">
    <property type="term" value="F:alpha-glucosidase activity"/>
    <property type="evidence" value="ECO:0007669"/>
    <property type="project" value="TreeGrafter"/>
</dbReference>
<keyword evidence="8 10" id="KW-0326">Glycosidase</keyword>
<dbReference type="Gene3D" id="2.60.40.1760">
    <property type="entry name" value="glycosyl hydrolase (family 31)"/>
    <property type="match status" value="1"/>
</dbReference>
<evidence type="ECO:0000256" key="8">
    <source>
        <dbReference type="ARBA" id="ARBA00023295"/>
    </source>
</evidence>
<dbReference type="InterPro" id="IPR048395">
    <property type="entry name" value="Glyco_hydro_31_C"/>
</dbReference>
<dbReference type="CDD" id="cd14752">
    <property type="entry name" value="GH31_N"/>
    <property type="match status" value="1"/>
</dbReference>
<proteinExistence type="inferred from homology"/>
<organism evidence="16 17">
    <name type="scientific">Pythium oligandrum</name>
    <name type="common">Mycoparasitic fungus</name>
    <dbReference type="NCBI Taxonomy" id="41045"/>
    <lineage>
        <taxon>Eukaryota</taxon>
        <taxon>Sar</taxon>
        <taxon>Stramenopiles</taxon>
        <taxon>Oomycota</taxon>
        <taxon>Peronosporomycetes</taxon>
        <taxon>Pythiales</taxon>
        <taxon>Pythiaceae</taxon>
        <taxon>Pythium</taxon>
    </lineage>
</organism>
<dbReference type="GO" id="GO:0006491">
    <property type="term" value="P:N-glycan processing"/>
    <property type="evidence" value="ECO:0007669"/>
    <property type="project" value="TreeGrafter"/>
</dbReference>
<comment type="pathway">
    <text evidence="2">Glycan metabolism; N-glycan metabolism.</text>
</comment>
<evidence type="ECO:0000259" key="14">
    <source>
        <dbReference type="Pfam" id="PF13802"/>
    </source>
</evidence>
<evidence type="ECO:0000313" key="16">
    <source>
        <dbReference type="EMBL" id="TMW61024.1"/>
    </source>
</evidence>
<dbReference type="GO" id="GO:0030246">
    <property type="term" value="F:carbohydrate binding"/>
    <property type="evidence" value="ECO:0007669"/>
    <property type="project" value="InterPro"/>
</dbReference>
<dbReference type="Pfam" id="PF21365">
    <property type="entry name" value="Glyco_hydro_31_3rd"/>
    <property type="match status" value="1"/>
</dbReference>
<dbReference type="InterPro" id="IPR025887">
    <property type="entry name" value="Glyco_hydro_31_N_dom"/>
</dbReference>
<evidence type="ECO:0000256" key="1">
    <source>
        <dbReference type="ARBA" id="ARBA00004240"/>
    </source>
</evidence>
<comment type="subcellular location">
    <subcellularLocation>
        <location evidence="1">Endoplasmic reticulum</location>
    </subcellularLocation>
</comment>
<comment type="similarity">
    <text evidence="3 10">Belongs to the glycosyl hydrolase 31 family.</text>
</comment>
<sequence length="972" mass="109626">MRGRLALLVAALWTLSVDAVDRSKFRTCDQTQFCKKHRFGRHAAFDVVAASVAQDGDTVRFELQDPQQPLPLQAKLQFVLDAETSTTPAVRLHVTEKWTDPNDPKKRWENQDVIMAAASATRGVQAISVAESGLDVKGDVRLFTTTEESKAASIIVALRLAPFGVDVYLNKEKVMTTNAEQQFHYEVRRDRTAAMEDTATPAEAEVDVHEGKTIVDYGEDGLAIYSDGTTQKKAEPASAPAPVTSNEGWEESFGGSTDKKKFGPSSIGLDIAFYGQNRGLYGIPEHASDFLLKNTVETKEGEEPKVLTDPYRLYNLDVFEYELDVPMTLYGSIPVLVAPDAKSTVGVFWHNPSETFVDIETKADGSKKSHWLSESGVLDLFFLVGSEPADFFAQYTSLTGRAQFPPLFALAYHQCRWNYKNEADVDRVNAGFDEHLIPYDVLWLDIEHTRGKRYFTWDEHAFPHPAEMQERVAKVGRKMVTIVDPHIKVDSDYYVHKEATELGLYVKDEQGKDFDGWCWPGSSSYVDFTSLMARRWWSGLFRYEKYEGSTKHLYTWNDMNEPSVFNGPEVSMRKGCSNLDGVEHREWHNLYGYYLQQASMEGQLVRQLPHALTEKDADIPVTSSMVRPFVLSRAFYAGSQRFGAIWTGDNTAEWGHLKYATKMLLSMSVAGLTFVGADVGGFFGNPDTELLTRWYQAATLQPFFRGHAHHDSNRREPWLFGEPHTSRLRDAIRTRYALLPYIYTLFQACSAKGLPVMRPLWMHFAQNPESFTEEDEFLLGQDLLVKPITSAGVTETSVFLPGDVWYAVFDGYKRYVGGKTHDAVPAPLEYSPVFQRGGSVLPRKNRVRRSSVLMKNDPLTLVVALDSKSQAQGSLYLDDEQSFAYEKDSAFTQVQYAVDRDGMTSTIVHKQFVSAVWIERVEIVGFQGKTPSRVLLGDQTPLETQYDAVRDVLVVRKPGVLAADAWTLHFQW</sequence>
<dbReference type="InterPro" id="IPR017853">
    <property type="entry name" value="GH"/>
</dbReference>
<feature type="signal peptide" evidence="12">
    <location>
        <begin position="1"/>
        <end position="19"/>
    </location>
</feature>
<evidence type="ECO:0000259" key="15">
    <source>
        <dbReference type="Pfam" id="PF21365"/>
    </source>
</evidence>
<feature type="chain" id="PRO_5035465584" description="Glucosidase II subunit alpha" evidence="12">
    <location>
        <begin position="20"/>
        <end position="972"/>
    </location>
</feature>
<dbReference type="SUPFAM" id="SSF51445">
    <property type="entry name" value="(Trans)glycosidases"/>
    <property type="match status" value="1"/>
</dbReference>
<feature type="domain" description="Glycoside hydrolase family 31 N-terminal" evidence="14">
    <location>
        <begin position="149"/>
        <end position="358"/>
    </location>
</feature>
<keyword evidence="4 12" id="KW-0732">Signal</keyword>
<reference evidence="16" key="1">
    <citation type="submission" date="2019-03" db="EMBL/GenBank/DDBJ databases">
        <title>Long read genome sequence of the mycoparasitic Pythium oligandrum ATCC 38472 isolated from sugarbeet rhizosphere.</title>
        <authorList>
            <person name="Gaulin E."/>
        </authorList>
    </citation>
    <scope>NUCLEOTIDE SEQUENCE</scope>
    <source>
        <strain evidence="16">ATCC 38472_TT</strain>
    </source>
</reference>
<dbReference type="PANTHER" id="PTHR22762">
    <property type="entry name" value="ALPHA-GLUCOSIDASE"/>
    <property type="match status" value="1"/>
</dbReference>
<feature type="region of interest" description="Disordered" evidence="11">
    <location>
        <begin position="230"/>
        <end position="258"/>
    </location>
</feature>
<keyword evidence="17" id="KW-1185">Reference proteome</keyword>
<protein>
    <recommendedName>
        <fullName evidence="9">Glucosidase II subunit alpha</fullName>
    </recommendedName>
</protein>
<dbReference type="AlphaFoldDB" id="A0A8K1CDG2"/>
<keyword evidence="6" id="KW-0256">Endoplasmic reticulum</keyword>
<dbReference type="SUPFAM" id="SSF74650">
    <property type="entry name" value="Galactose mutarotase-like"/>
    <property type="match status" value="1"/>
</dbReference>
<dbReference type="FunFam" id="3.20.20.80:FF:000039">
    <property type="entry name" value="Glucosidase, alpha neutral C"/>
    <property type="match status" value="1"/>
</dbReference>
<gene>
    <name evidence="16" type="ORF">Poli38472_014485</name>
</gene>
<dbReference type="EMBL" id="SPLM01000078">
    <property type="protein sequence ID" value="TMW61024.1"/>
    <property type="molecule type" value="Genomic_DNA"/>
</dbReference>
<dbReference type="SUPFAM" id="SSF51011">
    <property type="entry name" value="Glycosyl hydrolase domain"/>
    <property type="match status" value="1"/>
</dbReference>
<dbReference type="Pfam" id="PF01055">
    <property type="entry name" value="Glyco_hydro_31_2nd"/>
    <property type="match status" value="1"/>
</dbReference>
<evidence type="ECO:0000256" key="3">
    <source>
        <dbReference type="ARBA" id="ARBA00007806"/>
    </source>
</evidence>
<evidence type="ECO:0000313" key="17">
    <source>
        <dbReference type="Proteomes" id="UP000794436"/>
    </source>
</evidence>
<evidence type="ECO:0000256" key="4">
    <source>
        <dbReference type="ARBA" id="ARBA00022729"/>
    </source>
</evidence>
<evidence type="ECO:0000256" key="7">
    <source>
        <dbReference type="ARBA" id="ARBA00023180"/>
    </source>
</evidence>
<evidence type="ECO:0000256" key="2">
    <source>
        <dbReference type="ARBA" id="ARBA00004833"/>
    </source>
</evidence>
<feature type="domain" description="Glycoside hydrolase family 31 TIM barrel" evidence="13">
    <location>
        <begin position="403"/>
        <end position="745"/>
    </location>
</feature>
<evidence type="ECO:0000256" key="10">
    <source>
        <dbReference type="RuleBase" id="RU361185"/>
    </source>
</evidence>
<dbReference type="Pfam" id="PF13802">
    <property type="entry name" value="Gal_mutarotas_2"/>
    <property type="match status" value="1"/>
</dbReference>